<feature type="transmembrane region" description="Helical" evidence="7">
    <location>
        <begin position="215"/>
        <end position="237"/>
    </location>
</feature>
<feature type="transmembrane region" description="Helical" evidence="7">
    <location>
        <begin position="24"/>
        <end position="47"/>
    </location>
</feature>
<dbReference type="InterPro" id="IPR049326">
    <property type="entry name" value="Rhodopsin_dom_fungi"/>
</dbReference>
<evidence type="ECO:0000256" key="1">
    <source>
        <dbReference type="ARBA" id="ARBA00004141"/>
    </source>
</evidence>
<feature type="transmembrane region" description="Helical" evidence="7">
    <location>
        <begin position="59"/>
        <end position="82"/>
    </location>
</feature>
<feature type="transmembrane region" description="Helical" evidence="7">
    <location>
        <begin position="102"/>
        <end position="124"/>
    </location>
</feature>
<comment type="similarity">
    <text evidence="5">Belongs to the SAT4 family.</text>
</comment>
<keyword evidence="3 7" id="KW-1133">Transmembrane helix</keyword>
<evidence type="ECO:0000256" key="7">
    <source>
        <dbReference type="SAM" id="Phobius"/>
    </source>
</evidence>
<name>A0A6A5Y0R9_9PLEO</name>
<evidence type="ECO:0000313" key="10">
    <source>
        <dbReference type="Proteomes" id="UP000799778"/>
    </source>
</evidence>
<evidence type="ECO:0000256" key="4">
    <source>
        <dbReference type="ARBA" id="ARBA00023136"/>
    </source>
</evidence>
<feature type="transmembrane region" description="Helical" evidence="7">
    <location>
        <begin position="249"/>
        <end position="274"/>
    </location>
</feature>
<feature type="transmembrane region" description="Helical" evidence="7">
    <location>
        <begin position="178"/>
        <end position="199"/>
    </location>
</feature>
<dbReference type="PANTHER" id="PTHR33048:SF129">
    <property type="entry name" value="INTEGRAL MEMBRANE PROTEIN-RELATED"/>
    <property type="match status" value="1"/>
</dbReference>
<evidence type="ECO:0000256" key="5">
    <source>
        <dbReference type="ARBA" id="ARBA00038359"/>
    </source>
</evidence>
<protein>
    <recommendedName>
        <fullName evidence="8">Rhodopsin domain-containing protein</fullName>
    </recommendedName>
</protein>
<feature type="transmembrane region" description="Helical" evidence="7">
    <location>
        <begin position="136"/>
        <end position="158"/>
    </location>
</feature>
<dbReference type="PANTHER" id="PTHR33048">
    <property type="entry name" value="PTH11-LIKE INTEGRAL MEMBRANE PROTEIN (AFU_ORTHOLOGUE AFUA_5G11245)"/>
    <property type="match status" value="1"/>
</dbReference>
<dbReference type="RefSeq" id="XP_033387401.1">
    <property type="nucleotide sequence ID" value="XM_033520804.1"/>
</dbReference>
<organism evidence="9 10">
    <name type="scientific">Aaosphaeria arxii CBS 175.79</name>
    <dbReference type="NCBI Taxonomy" id="1450172"/>
    <lineage>
        <taxon>Eukaryota</taxon>
        <taxon>Fungi</taxon>
        <taxon>Dikarya</taxon>
        <taxon>Ascomycota</taxon>
        <taxon>Pezizomycotina</taxon>
        <taxon>Dothideomycetes</taxon>
        <taxon>Pleosporomycetidae</taxon>
        <taxon>Pleosporales</taxon>
        <taxon>Pleosporales incertae sedis</taxon>
        <taxon>Aaosphaeria</taxon>
    </lineage>
</organism>
<dbReference type="GO" id="GO:0016020">
    <property type="term" value="C:membrane"/>
    <property type="evidence" value="ECO:0007669"/>
    <property type="project" value="UniProtKB-SubCell"/>
</dbReference>
<evidence type="ECO:0000259" key="8">
    <source>
        <dbReference type="Pfam" id="PF20684"/>
    </source>
</evidence>
<evidence type="ECO:0000256" key="2">
    <source>
        <dbReference type="ARBA" id="ARBA00022692"/>
    </source>
</evidence>
<feature type="compositionally biased region" description="Low complexity" evidence="6">
    <location>
        <begin position="295"/>
        <end position="309"/>
    </location>
</feature>
<dbReference type="Pfam" id="PF20684">
    <property type="entry name" value="Fung_rhodopsin"/>
    <property type="match status" value="1"/>
</dbReference>
<feature type="region of interest" description="Disordered" evidence="6">
    <location>
        <begin position="378"/>
        <end position="421"/>
    </location>
</feature>
<dbReference type="OrthoDB" id="5401779at2759"/>
<accession>A0A6A5Y0R9</accession>
<evidence type="ECO:0000313" key="9">
    <source>
        <dbReference type="EMBL" id="KAF2019062.1"/>
    </source>
</evidence>
<keyword evidence="4 7" id="KW-0472">Membrane</keyword>
<dbReference type="InterPro" id="IPR052337">
    <property type="entry name" value="SAT4-like"/>
</dbReference>
<comment type="subcellular location">
    <subcellularLocation>
        <location evidence="1">Membrane</location>
        <topology evidence="1">Multi-pass membrane protein</topology>
    </subcellularLocation>
</comment>
<feature type="region of interest" description="Disordered" evidence="6">
    <location>
        <begin position="293"/>
        <end position="314"/>
    </location>
</feature>
<gene>
    <name evidence="9" type="ORF">BU24DRAFT_111794</name>
</gene>
<feature type="compositionally biased region" description="Pro residues" evidence="6">
    <location>
        <begin position="412"/>
        <end position="421"/>
    </location>
</feature>
<reference evidence="9" key="1">
    <citation type="journal article" date="2020" name="Stud. Mycol.">
        <title>101 Dothideomycetes genomes: a test case for predicting lifestyles and emergence of pathogens.</title>
        <authorList>
            <person name="Haridas S."/>
            <person name="Albert R."/>
            <person name="Binder M."/>
            <person name="Bloem J."/>
            <person name="Labutti K."/>
            <person name="Salamov A."/>
            <person name="Andreopoulos B."/>
            <person name="Baker S."/>
            <person name="Barry K."/>
            <person name="Bills G."/>
            <person name="Bluhm B."/>
            <person name="Cannon C."/>
            <person name="Castanera R."/>
            <person name="Culley D."/>
            <person name="Daum C."/>
            <person name="Ezra D."/>
            <person name="Gonzalez J."/>
            <person name="Henrissat B."/>
            <person name="Kuo A."/>
            <person name="Liang C."/>
            <person name="Lipzen A."/>
            <person name="Lutzoni F."/>
            <person name="Magnuson J."/>
            <person name="Mondo S."/>
            <person name="Nolan M."/>
            <person name="Ohm R."/>
            <person name="Pangilinan J."/>
            <person name="Park H.-J."/>
            <person name="Ramirez L."/>
            <person name="Alfaro M."/>
            <person name="Sun H."/>
            <person name="Tritt A."/>
            <person name="Yoshinaga Y."/>
            <person name="Zwiers L.-H."/>
            <person name="Turgeon B."/>
            <person name="Goodwin S."/>
            <person name="Spatafora J."/>
            <person name="Crous P."/>
            <person name="Grigoriev I."/>
        </authorList>
    </citation>
    <scope>NUCLEOTIDE SEQUENCE</scope>
    <source>
        <strain evidence="9">CBS 175.79</strain>
    </source>
</reference>
<dbReference type="Proteomes" id="UP000799778">
    <property type="component" value="Unassembled WGS sequence"/>
</dbReference>
<dbReference type="AlphaFoldDB" id="A0A6A5Y0R9"/>
<dbReference type="EMBL" id="ML978067">
    <property type="protein sequence ID" value="KAF2019062.1"/>
    <property type="molecule type" value="Genomic_DNA"/>
</dbReference>
<evidence type="ECO:0000256" key="6">
    <source>
        <dbReference type="SAM" id="MobiDB-lite"/>
    </source>
</evidence>
<keyword evidence="10" id="KW-1185">Reference proteome</keyword>
<keyword evidence="2 7" id="KW-0812">Transmembrane</keyword>
<proteinExistence type="inferred from homology"/>
<sequence length="421" mass="47108">MEATPEQRASWPPPNFDNPDSRGALVTGFTAPTMALAIIFTMARFYGKGILRQALWLDDWIMLAATIISIPVSIFPMVSLNFGLGRHIWDLKPEWAEPYAKIGFIADILFPISCSLTKVSLCLTYLRLFPGKADKIFNYTLMIFVTIYTVVCIFLMLFQCTPIRGYWDPSAKQSCINTRVTLVVVAALNSLSDFLIFLWPAKPLWSLHLPMKQRISLIMIFAVGCTVCIAGICRMYYLEQYFDSYDLLWVGAIIWLVMSVEMNLGIICGCLSGVKPVLAVVFPRLFASSYKSNSRPTYPTYGRTTRPGGESFAFQPLTDASTRTKKGEVHIEALNPEDGRHTDQRNYAWAASTAAEDVDDSHVVPPGQIAVNQVVTIREEEREVDGSSPTPLERSTKGDNGSEEWIMEEFPNAPPPARTKN</sequence>
<feature type="domain" description="Rhodopsin" evidence="8">
    <location>
        <begin position="43"/>
        <end position="278"/>
    </location>
</feature>
<dbReference type="GeneID" id="54278201"/>
<evidence type="ECO:0000256" key="3">
    <source>
        <dbReference type="ARBA" id="ARBA00022989"/>
    </source>
</evidence>